<proteinExistence type="predicted"/>
<evidence type="ECO:0000313" key="2">
    <source>
        <dbReference type="EMBL" id="CAK9015283.1"/>
    </source>
</evidence>
<dbReference type="InterPro" id="IPR010699">
    <property type="entry name" value="DUF1275"/>
</dbReference>
<name>A0ABP0JLH0_9DINO</name>
<gene>
    <name evidence="2" type="ORF">SCF082_LOCUS12691</name>
</gene>
<keyword evidence="1" id="KW-1133">Transmembrane helix</keyword>
<dbReference type="PANTHER" id="PTHR37314">
    <property type="entry name" value="SLR0142 PROTEIN"/>
    <property type="match status" value="1"/>
</dbReference>
<keyword evidence="1" id="KW-0812">Transmembrane</keyword>
<keyword evidence="1" id="KW-0472">Membrane</keyword>
<feature type="transmembrane region" description="Helical" evidence="1">
    <location>
        <begin position="87"/>
        <end position="104"/>
    </location>
</feature>
<sequence>MLIFGNILAMMAGMVDVASIMCFNVTTTHVTGNTAKVGMYIGHESNEKIDAAKAKQLGLCVLFFCFGSFLCGLIIPKTQVHIGGKGLYGTALIAECALLLIAYFDPNHEFAPFWAAMASGLQNAMCTMHFGAVVRTTHVTGCITDIGSTAGRAAILLVRRLFLRDGSGTQLLDEAELHVDKRKLLVLVPLYLFFLLGCIVGTSKGCRGFQTAERSAVKRQLSVSASEPLAGAISYREISHNTFLIPAGVTGCMGLIYSTLRAWEERRRWVLSGRSNGRWEPRVASGLVAFNTFLGGGRSFEPPIFCGKPGEKRV</sequence>
<dbReference type="EMBL" id="CAXAMM010007779">
    <property type="protein sequence ID" value="CAK9015283.1"/>
    <property type="molecule type" value="Genomic_DNA"/>
</dbReference>
<feature type="transmembrane region" description="Helical" evidence="1">
    <location>
        <begin position="243"/>
        <end position="260"/>
    </location>
</feature>
<keyword evidence="3" id="KW-1185">Reference proteome</keyword>
<dbReference type="Pfam" id="PF06912">
    <property type="entry name" value="DUF1275"/>
    <property type="match status" value="1"/>
</dbReference>
<feature type="transmembrane region" description="Helical" evidence="1">
    <location>
        <begin position="184"/>
        <end position="202"/>
    </location>
</feature>
<dbReference type="PANTHER" id="PTHR37314:SF4">
    <property type="entry name" value="UPF0700 TRANSMEMBRANE PROTEIN YOAK"/>
    <property type="match status" value="1"/>
</dbReference>
<protein>
    <submittedName>
        <fullName evidence="2">Uncharacterized protein</fullName>
    </submittedName>
</protein>
<organism evidence="2 3">
    <name type="scientific">Durusdinium trenchii</name>
    <dbReference type="NCBI Taxonomy" id="1381693"/>
    <lineage>
        <taxon>Eukaryota</taxon>
        <taxon>Sar</taxon>
        <taxon>Alveolata</taxon>
        <taxon>Dinophyceae</taxon>
        <taxon>Suessiales</taxon>
        <taxon>Symbiodiniaceae</taxon>
        <taxon>Durusdinium</taxon>
    </lineage>
</organism>
<comment type="caution">
    <text evidence="2">The sequence shown here is derived from an EMBL/GenBank/DDBJ whole genome shotgun (WGS) entry which is preliminary data.</text>
</comment>
<feature type="transmembrane region" description="Helical" evidence="1">
    <location>
        <begin position="57"/>
        <end position="75"/>
    </location>
</feature>
<reference evidence="2 3" key="1">
    <citation type="submission" date="2024-02" db="EMBL/GenBank/DDBJ databases">
        <authorList>
            <person name="Chen Y."/>
            <person name="Shah S."/>
            <person name="Dougan E. K."/>
            <person name="Thang M."/>
            <person name="Chan C."/>
        </authorList>
    </citation>
    <scope>NUCLEOTIDE SEQUENCE [LARGE SCALE GENOMIC DNA]</scope>
</reference>
<dbReference type="Proteomes" id="UP001642464">
    <property type="component" value="Unassembled WGS sequence"/>
</dbReference>
<accession>A0ABP0JLH0</accession>
<evidence type="ECO:0000313" key="3">
    <source>
        <dbReference type="Proteomes" id="UP001642464"/>
    </source>
</evidence>
<evidence type="ECO:0000256" key="1">
    <source>
        <dbReference type="SAM" id="Phobius"/>
    </source>
</evidence>